<feature type="transmembrane region" description="Helical" evidence="1">
    <location>
        <begin position="75"/>
        <end position="93"/>
    </location>
</feature>
<keyword evidence="1" id="KW-1133">Transmembrane helix</keyword>
<keyword evidence="1" id="KW-0812">Transmembrane</keyword>
<reference evidence="3" key="1">
    <citation type="journal article" date="2019" name="Int. J. Syst. Evol. Microbiol.">
        <title>The Global Catalogue of Microorganisms (GCM) 10K type strain sequencing project: providing services to taxonomists for standard genome sequencing and annotation.</title>
        <authorList>
            <consortium name="The Broad Institute Genomics Platform"/>
            <consortium name="The Broad Institute Genome Sequencing Center for Infectious Disease"/>
            <person name="Wu L."/>
            <person name="Ma J."/>
        </authorList>
    </citation>
    <scope>NUCLEOTIDE SEQUENCE [LARGE SCALE GENOMIC DNA]</scope>
    <source>
        <strain evidence="3">CCM 8908</strain>
    </source>
</reference>
<name>A0ABW1TIB2_9LACO</name>
<protein>
    <submittedName>
        <fullName evidence="2">Uncharacterized protein</fullName>
    </submittedName>
</protein>
<evidence type="ECO:0000256" key="1">
    <source>
        <dbReference type="SAM" id="Phobius"/>
    </source>
</evidence>
<keyword evidence="3" id="KW-1185">Reference proteome</keyword>
<gene>
    <name evidence="2" type="ORF">ACFP1C_10280</name>
</gene>
<feature type="transmembrane region" description="Helical" evidence="1">
    <location>
        <begin position="7"/>
        <end position="27"/>
    </location>
</feature>
<feature type="transmembrane region" description="Helical" evidence="1">
    <location>
        <begin position="47"/>
        <end position="68"/>
    </location>
</feature>
<dbReference type="EMBL" id="JBHSSI010000061">
    <property type="protein sequence ID" value="MFC6261327.1"/>
    <property type="molecule type" value="Genomic_DNA"/>
</dbReference>
<keyword evidence="1" id="KW-0472">Membrane</keyword>
<evidence type="ECO:0000313" key="2">
    <source>
        <dbReference type="EMBL" id="MFC6261327.1"/>
    </source>
</evidence>
<sequence length="228" mass="26815">MNTQRKLNIATVSFSLIAGILLSIKITDYYQLSKMWVDHPDAHLKNYILILWILVIILILNDLVWFYFRTKELNFKTWLNFSILVVTLSGYIFQFTQSPNYKSYHVTPYPISAVTVEKQVNSKSYNPYKDFPIYFYRKTDHSYKDVNHLIRLYSLEQSNDLPSINMATLEKELGKKRYDVVIKNAKINANNAFFVKYTDSNANSRRITFNNLQKSGNLNKALKFIDNH</sequence>
<dbReference type="Proteomes" id="UP001596283">
    <property type="component" value="Unassembled WGS sequence"/>
</dbReference>
<dbReference type="RefSeq" id="WP_125686440.1">
    <property type="nucleotide sequence ID" value="NZ_JBHSSI010000061.1"/>
</dbReference>
<organism evidence="2 3">
    <name type="scientific">Levilactobacillus fujinensis</name>
    <dbReference type="NCBI Taxonomy" id="2486024"/>
    <lineage>
        <taxon>Bacteria</taxon>
        <taxon>Bacillati</taxon>
        <taxon>Bacillota</taxon>
        <taxon>Bacilli</taxon>
        <taxon>Lactobacillales</taxon>
        <taxon>Lactobacillaceae</taxon>
        <taxon>Levilactobacillus</taxon>
    </lineage>
</organism>
<accession>A0ABW1TIB2</accession>
<comment type="caution">
    <text evidence="2">The sequence shown here is derived from an EMBL/GenBank/DDBJ whole genome shotgun (WGS) entry which is preliminary data.</text>
</comment>
<evidence type="ECO:0000313" key="3">
    <source>
        <dbReference type="Proteomes" id="UP001596283"/>
    </source>
</evidence>
<proteinExistence type="predicted"/>